<feature type="region of interest" description="Disordered" evidence="13">
    <location>
        <begin position="348"/>
        <end position="368"/>
    </location>
</feature>
<keyword evidence="2 11" id="KW-0813">Transport</keyword>
<sequence>MCSAMPPRLSSNAVRYGVLGYIDGENHMPFRRTLLNTAVLTAIAGGLYGFPSLSSAAGAGGDATLGVVTVTAQKRSESVQDIPLTVNVVDGKTLEDSGAGLTAGEITRFIPNASAATLDGHGFPRWFLRGIGTGQPSLDNVSPIGYYVDEVYLGPIFLSGGPLYDIERVEVLPGPQGTLWGKNSPGGAVHVVSRKPSFDNSGYLKSGIGNYNKRLLQGALNGVLVEDKLATRLSFTSENRDQYVKNTAKGERGELEDRAVRWQLLGNLSDTLDANLSLHHREFTQDENTSYITFGPPGSSDARGNPYPQFPDRVYSFNAPTESKHIQSGAVLTLNWDLDGYTLTSISGYEKGRSTSQSDGDNSPQEISRSYARQEVDLFSQELRLASPRSDRLNWISGVHYYYQDMENFAAGGSLNVPELYPGTTPSYTNNHWTGENESLGVFASSTYNFTDAFSLTAGVRWTDERKDIDLRRERAVGAANYTNTHHWWKRDSLSNALTPYVLYDNERRWREVTWDVTPEYRINDNLRSYLRVAKGFRGGGFISGPGSQAATGNFDPEFITSYELGLKSEWLNGRLIANASLFYYDYDDIQINIYRWDPALNSGVSRMQNAASASVKGAEFEIQALPLDNLRLRLSGGFLDTEYKDYQADAAGGAPGADYSGTSFARAPRLSGVLGFDYSLPLAYGKLVFGGDLNSRSRFHFNATDSNNPAQKHPGYTLANLRATYIFPDDNVEVSAYVDNLTDKDYWQATSPVGPDIVGYALGAPRTFGTSLQVNW</sequence>
<accession>A0A4Q9R4H3</accession>
<dbReference type="SUPFAM" id="SSF56935">
    <property type="entry name" value="Porins"/>
    <property type="match status" value="1"/>
</dbReference>
<evidence type="ECO:0000259" key="14">
    <source>
        <dbReference type="Pfam" id="PF00593"/>
    </source>
</evidence>
<keyword evidence="4" id="KW-0410">Iron transport</keyword>
<dbReference type="AlphaFoldDB" id="A0A4Q9R4H3"/>
<name>A0A4Q9R4H3_9GAMM</name>
<evidence type="ECO:0000256" key="9">
    <source>
        <dbReference type="ARBA" id="ARBA00023136"/>
    </source>
</evidence>
<evidence type="ECO:0000313" key="16">
    <source>
        <dbReference type="EMBL" id="TBU94009.1"/>
    </source>
</evidence>
<dbReference type="PROSITE" id="PS52016">
    <property type="entry name" value="TONB_DEPENDENT_REC_3"/>
    <property type="match status" value="1"/>
</dbReference>
<dbReference type="Proteomes" id="UP000293172">
    <property type="component" value="Unassembled WGS sequence"/>
</dbReference>
<feature type="domain" description="TonB-dependent receptor-like beta-barrel" evidence="14">
    <location>
        <begin position="277"/>
        <end position="742"/>
    </location>
</feature>
<dbReference type="GO" id="GO:0009279">
    <property type="term" value="C:cell outer membrane"/>
    <property type="evidence" value="ECO:0007669"/>
    <property type="project" value="UniProtKB-SubCell"/>
</dbReference>
<evidence type="ECO:0000256" key="2">
    <source>
        <dbReference type="ARBA" id="ARBA00022448"/>
    </source>
</evidence>
<evidence type="ECO:0000259" key="15">
    <source>
        <dbReference type="Pfam" id="PF07715"/>
    </source>
</evidence>
<dbReference type="PANTHER" id="PTHR32552">
    <property type="entry name" value="FERRICHROME IRON RECEPTOR-RELATED"/>
    <property type="match status" value="1"/>
</dbReference>
<keyword evidence="5 11" id="KW-0812">Transmembrane</keyword>
<dbReference type="Gene3D" id="2.40.170.20">
    <property type="entry name" value="TonB-dependent receptor, beta-barrel domain"/>
    <property type="match status" value="1"/>
</dbReference>
<proteinExistence type="inferred from homology"/>
<dbReference type="EMBL" id="QJUL01000011">
    <property type="protein sequence ID" value="TBU94009.1"/>
    <property type="molecule type" value="Genomic_DNA"/>
</dbReference>
<evidence type="ECO:0000256" key="6">
    <source>
        <dbReference type="ARBA" id="ARBA00023004"/>
    </source>
</evidence>
<gene>
    <name evidence="16" type="ORF">DNK44_10105</name>
</gene>
<evidence type="ECO:0000256" key="1">
    <source>
        <dbReference type="ARBA" id="ARBA00004571"/>
    </source>
</evidence>
<comment type="caution">
    <text evidence="16">The sequence shown here is derived from an EMBL/GenBank/DDBJ whole genome shotgun (WGS) entry which is preliminary data.</text>
</comment>
<keyword evidence="8 12" id="KW-0798">TonB box</keyword>
<comment type="subcellular location">
    <subcellularLocation>
        <location evidence="1 11">Cell outer membrane</location>
        <topology evidence="1 11">Multi-pass membrane protein</topology>
    </subcellularLocation>
</comment>
<dbReference type="InterPro" id="IPR012910">
    <property type="entry name" value="Plug_dom"/>
</dbReference>
<evidence type="ECO:0000256" key="10">
    <source>
        <dbReference type="ARBA" id="ARBA00023237"/>
    </source>
</evidence>
<evidence type="ECO:0000256" key="4">
    <source>
        <dbReference type="ARBA" id="ARBA00022496"/>
    </source>
</evidence>
<dbReference type="Pfam" id="PF00593">
    <property type="entry name" value="TonB_dep_Rec_b-barrel"/>
    <property type="match status" value="1"/>
</dbReference>
<protein>
    <submittedName>
        <fullName evidence="16">TonB-dependent receptor</fullName>
    </submittedName>
</protein>
<comment type="similarity">
    <text evidence="11 12">Belongs to the TonB-dependent receptor family.</text>
</comment>
<dbReference type="InterPro" id="IPR036942">
    <property type="entry name" value="Beta-barrel_TonB_sf"/>
</dbReference>
<dbReference type="GO" id="GO:0006826">
    <property type="term" value="P:iron ion transport"/>
    <property type="evidence" value="ECO:0007669"/>
    <property type="project" value="UniProtKB-KW"/>
</dbReference>
<dbReference type="PANTHER" id="PTHR32552:SF81">
    <property type="entry name" value="TONB-DEPENDENT OUTER MEMBRANE RECEPTOR"/>
    <property type="match status" value="1"/>
</dbReference>
<dbReference type="InterPro" id="IPR000531">
    <property type="entry name" value="Beta-barrel_TonB"/>
</dbReference>
<evidence type="ECO:0000256" key="5">
    <source>
        <dbReference type="ARBA" id="ARBA00022692"/>
    </source>
</evidence>
<evidence type="ECO:0000256" key="7">
    <source>
        <dbReference type="ARBA" id="ARBA00023065"/>
    </source>
</evidence>
<dbReference type="InterPro" id="IPR039426">
    <property type="entry name" value="TonB-dep_rcpt-like"/>
</dbReference>
<evidence type="ECO:0000256" key="12">
    <source>
        <dbReference type="RuleBase" id="RU003357"/>
    </source>
</evidence>
<keyword evidence="6" id="KW-0408">Iron</keyword>
<feature type="domain" description="TonB-dependent receptor plug" evidence="15">
    <location>
        <begin position="79"/>
        <end position="188"/>
    </location>
</feature>
<dbReference type="Pfam" id="PF07715">
    <property type="entry name" value="Plug"/>
    <property type="match status" value="1"/>
</dbReference>
<evidence type="ECO:0000256" key="13">
    <source>
        <dbReference type="SAM" id="MobiDB-lite"/>
    </source>
</evidence>
<reference evidence="16 17" key="1">
    <citation type="submission" date="2018-06" db="EMBL/GenBank/DDBJ databases">
        <title>Three novel Pseudomonas species isolated from symptomatic oak.</title>
        <authorList>
            <person name="Bueno-Gonzalez V."/>
            <person name="Brady C."/>
        </authorList>
    </citation>
    <scope>NUCLEOTIDE SEQUENCE [LARGE SCALE GENOMIC DNA]</scope>
    <source>
        <strain evidence="16 17">P6B</strain>
    </source>
</reference>
<keyword evidence="16" id="KW-0675">Receptor</keyword>
<evidence type="ECO:0000256" key="11">
    <source>
        <dbReference type="PROSITE-ProRule" id="PRU01360"/>
    </source>
</evidence>
<evidence type="ECO:0000256" key="3">
    <source>
        <dbReference type="ARBA" id="ARBA00022452"/>
    </source>
</evidence>
<keyword evidence="7" id="KW-0406">Ion transport</keyword>
<keyword evidence="9 11" id="KW-0472">Membrane</keyword>
<feature type="compositionally biased region" description="Polar residues" evidence="13">
    <location>
        <begin position="354"/>
        <end position="368"/>
    </location>
</feature>
<dbReference type="OrthoDB" id="127311at2"/>
<organism evidence="16 17">
    <name type="scientific">Phytopseudomonas dryadis</name>
    <dbReference type="NCBI Taxonomy" id="2487520"/>
    <lineage>
        <taxon>Bacteria</taxon>
        <taxon>Pseudomonadati</taxon>
        <taxon>Pseudomonadota</taxon>
        <taxon>Gammaproteobacteria</taxon>
        <taxon>Pseudomonadales</taxon>
        <taxon>Pseudomonadaceae</taxon>
        <taxon>Phytopseudomonas</taxon>
    </lineage>
</organism>
<evidence type="ECO:0000256" key="8">
    <source>
        <dbReference type="ARBA" id="ARBA00023077"/>
    </source>
</evidence>
<evidence type="ECO:0000313" key="17">
    <source>
        <dbReference type="Proteomes" id="UP000293172"/>
    </source>
</evidence>
<keyword evidence="10 11" id="KW-0998">Cell outer membrane</keyword>
<keyword evidence="3 11" id="KW-1134">Transmembrane beta strand</keyword>